<keyword evidence="4 10" id="KW-0813">Transport</keyword>
<dbReference type="Proteomes" id="UP000207598">
    <property type="component" value="Unassembled WGS sequence"/>
</dbReference>
<evidence type="ECO:0000256" key="2">
    <source>
        <dbReference type="ARBA" id="ARBA00004651"/>
    </source>
</evidence>
<keyword evidence="14" id="KW-1185">Reference proteome</keyword>
<dbReference type="AlphaFoldDB" id="A0A238K716"/>
<dbReference type="CDD" id="cd06261">
    <property type="entry name" value="TM_PBP2"/>
    <property type="match status" value="1"/>
</dbReference>
<evidence type="ECO:0000256" key="10">
    <source>
        <dbReference type="RuleBase" id="RU363032"/>
    </source>
</evidence>
<comment type="function">
    <text evidence="1 11">Part of the binding-protein-dependent transport system for molybdenum; probably responsible for the translocation of the substrate across the membrane.</text>
</comment>
<dbReference type="EMBL" id="FXYF01000004">
    <property type="protein sequence ID" value="SMX38649.1"/>
    <property type="molecule type" value="Genomic_DNA"/>
</dbReference>
<sequence length="223" mass="24141">MDWQALWLSLSLAAWTVALLLPVSVFMGRLLATRRFRGKGLVEGLVMLPLVLPPTVFGFYLLVSLGRNSPVGAFWQQMFGQQLVFSFEGLIVASVIFNLPFAIQPAQRAFEAIPNSLREAAASSGLSPLRALWRVELPLAWPGVMTAMVLTFAHTLGEFGIVLMVGGSIPGETRTIAIAIYDRVQAFDMESAATMSAVLVAVSLITIATTFALSSRVGRRLGQ</sequence>
<comment type="similarity">
    <text evidence="3 11">Belongs to the binding-protein-dependent transport system permease family. CysTW subfamily.</text>
</comment>
<dbReference type="RefSeq" id="WP_094020500.1">
    <property type="nucleotide sequence ID" value="NZ_FXYF01000004.1"/>
</dbReference>
<feature type="domain" description="ABC transmembrane type-1" evidence="12">
    <location>
        <begin position="6"/>
        <end position="213"/>
    </location>
</feature>
<evidence type="ECO:0000256" key="1">
    <source>
        <dbReference type="ARBA" id="ARBA00002949"/>
    </source>
</evidence>
<dbReference type="GO" id="GO:0015098">
    <property type="term" value="F:molybdate ion transmembrane transporter activity"/>
    <property type="evidence" value="ECO:0007669"/>
    <property type="project" value="UniProtKB-UniRule"/>
</dbReference>
<feature type="transmembrane region" description="Helical" evidence="10">
    <location>
        <begin position="44"/>
        <end position="63"/>
    </location>
</feature>
<organism evidence="13 14">
    <name type="scientific">Maliponia aquimaris</name>
    <dbReference type="NCBI Taxonomy" id="1673631"/>
    <lineage>
        <taxon>Bacteria</taxon>
        <taxon>Pseudomonadati</taxon>
        <taxon>Pseudomonadota</taxon>
        <taxon>Alphaproteobacteria</taxon>
        <taxon>Rhodobacterales</taxon>
        <taxon>Paracoccaceae</taxon>
        <taxon>Maliponia</taxon>
    </lineage>
</organism>
<evidence type="ECO:0000256" key="9">
    <source>
        <dbReference type="ARBA" id="ARBA00023136"/>
    </source>
</evidence>
<keyword evidence="6 11" id="KW-0500">Molybdenum</keyword>
<evidence type="ECO:0000313" key="14">
    <source>
        <dbReference type="Proteomes" id="UP000207598"/>
    </source>
</evidence>
<evidence type="ECO:0000256" key="8">
    <source>
        <dbReference type="ARBA" id="ARBA00022989"/>
    </source>
</evidence>
<accession>A0A238K716</accession>
<keyword evidence="11" id="KW-0997">Cell inner membrane</keyword>
<comment type="subcellular location">
    <subcellularLocation>
        <location evidence="11">Cell inner membrane</location>
        <topology evidence="11">Multi-pass membrane protein</topology>
    </subcellularLocation>
    <subcellularLocation>
        <location evidence="2 10">Cell membrane</location>
        <topology evidence="2 10">Multi-pass membrane protein</topology>
    </subcellularLocation>
</comment>
<gene>
    <name evidence="13" type="primary">modB</name>
    <name evidence="13" type="ORF">MAA8898_01649</name>
</gene>
<dbReference type="InterPro" id="IPR035906">
    <property type="entry name" value="MetI-like_sf"/>
</dbReference>
<evidence type="ECO:0000256" key="11">
    <source>
        <dbReference type="RuleBase" id="RU365097"/>
    </source>
</evidence>
<dbReference type="InterPro" id="IPR011867">
    <property type="entry name" value="ModB_ABC"/>
</dbReference>
<feature type="transmembrane region" description="Helical" evidence="10">
    <location>
        <begin position="83"/>
        <end position="103"/>
    </location>
</feature>
<dbReference type="GO" id="GO:0005886">
    <property type="term" value="C:plasma membrane"/>
    <property type="evidence" value="ECO:0007669"/>
    <property type="project" value="UniProtKB-SubCell"/>
</dbReference>
<dbReference type="PANTHER" id="PTHR30183">
    <property type="entry name" value="MOLYBDENUM TRANSPORT SYSTEM PERMEASE PROTEIN MODB"/>
    <property type="match status" value="1"/>
</dbReference>
<dbReference type="PROSITE" id="PS50928">
    <property type="entry name" value="ABC_TM1"/>
    <property type="match status" value="1"/>
</dbReference>
<evidence type="ECO:0000256" key="4">
    <source>
        <dbReference type="ARBA" id="ARBA00022448"/>
    </source>
</evidence>
<dbReference type="InterPro" id="IPR000515">
    <property type="entry name" value="MetI-like"/>
</dbReference>
<evidence type="ECO:0000256" key="7">
    <source>
        <dbReference type="ARBA" id="ARBA00022692"/>
    </source>
</evidence>
<keyword evidence="9 10" id="KW-0472">Membrane</keyword>
<evidence type="ECO:0000256" key="3">
    <source>
        <dbReference type="ARBA" id="ARBA00007069"/>
    </source>
</evidence>
<evidence type="ECO:0000259" key="12">
    <source>
        <dbReference type="PROSITE" id="PS50928"/>
    </source>
</evidence>
<keyword evidence="5" id="KW-1003">Cell membrane</keyword>
<dbReference type="SUPFAM" id="SSF161098">
    <property type="entry name" value="MetI-like"/>
    <property type="match status" value="1"/>
</dbReference>
<dbReference type="Pfam" id="PF00528">
    <property type="entry name" value="BPD_transp_1"/>
    <property type="match status" value="1"/>
</dbReference>
<dbReference type="OrthoDB" id="7056428at2"/>
<evidence type="ECO:0000313" key="13">
    <source>
        <dbReference type="EMBL" id="SMX38649.1"/>
    </source>
</evidence>
<protein>
    <recommendedName>
        <fullName evidence="11">Molybdenum transport system permease</fullName>
    </recommendedName>
</protein>
<feature type="transmembrane region" description="Helical" evidence="10">
    <location>
        <begin position="139"/>
        <end position="165"/>
    </location>
</feature>
<keyword evidence="7 10" id="KW-0812">Transmembrane</keyword>
<dbReference type="PANTHER" id="PTHR30183:SF8">
    <property type="entry name" value="MOLYBDENUM TRANSPORT SYSTEM PERMEASE"/>
    <property type="match status" value="1"/>
</dbReference>
<dbReference type="Gene3D" id="1.10.3720.10">
    <property type="entry name" value="MetI-like"/>
    <property type="match status" value="1"/>
</dbReference>
<proteinExistence type="inferred from homology"/>
<name>A0A238K716_9RHOB</name>
<feature type="transmembrane region" description="Helical" evidence="10">
    <location>
        <begin position="12"/>
        <end position="32"/>
    </location>
</feature>
<keyword evidence="8 10" id="KW-1133">Transmembrane helix</keyword>
<dbReference type="NCBIfam" id="TIGR02141">
    <property type="entry name" value="modB_ABC"/>
    <property type="match status" value="1"/>
</dbReference>
<evidence type="ECO:0000256" key="6">
    <source>
        <dbReference type="ARBA" id="ARBA00022505"/>
    </source>
</evidence>
<reference evidence="13 14" key="1">
    <citation type="submission" date="2017-05" db="EMBL/GenBank/DDBJ databases">
        <authorList>
            <person name="Song R."/>
            <person name="Chenine A.L."/>
            <person name="Ruprecht R.M."/>
        </authorList>
    </citation>
    <scope>NUCLEOTIDE SEQUENCE [LARGE SCALE GENOMIC DNA]</scope>
    <source>
        <strain evidence="13 14">CECT 8898</strain>
    </source>
</reference>
<feature type="transmembrane region" description="Helical" evidence="10">
    <location>
        <begin position="192"/>
        <end position="213"/>
    </location>
</feature>
<evidence type="ECO:0000256" key="5">
    <source>
        <dbReference type="ARBA" id="ARBA00022475"/>
    </source>
</evidence>